<dbReference type="Pfam" id="PF01535">
    <property type="entry name" value="PPR"/>
    <property type="match status" value="1"/>
</dbReference>
<protein>
    <recommendedName>
        <fullName evidence="5">Pentatricopeptide repeat-containing protein</fullName>
    </recommendedName>
</protein>
<sequence length="384" mass="43542">MRVLCSLRHNANTQFRNLAVEAKDPDFTQVAMEVSKITRMRPGGSRLFSPTILPLISLTLEAKACKSAKMFLKLTGFTPNRLHWDVILGVFLNGLVEEAMDVFAKLKMMECVCRLRLGIWLCCCLRIKRTDLFWQLYQEMIECGVSGDVKTVEYLIHAFCDENQISKAYELVRQVLEDGLAPKNASFNKLVSGFSKEKNYERVSELLHMMIATNRNPDVYTYQEVINGLCKNRKVLEGFRVLMTSRIEGMLQIGVGEFGKGRELYKEMCDKGFGDNVVSYNIMIVLLCSEGSVSEADQMFKEMAKKGIIPDLSTYNCLIKGFCKEGKIEESIELLNQLIKDALDEMIKAGLEPRIDTLDAFAVGYCDVGDVEGMEWLVEMLRIS</sequence>
<evidence type="ECO:0008006" key="5">
    <source>
        <dbReference type="Google" id="ProtNLM"/>
    </source>
</evidence>
<dbReference type="InterPro" id="IPR051222">
    <property type="entry name" value="PPR/CCM1_RNA-binding"/>
</dbReference>
<dbReference type="SUPFAM" id="SSF81901">
    <property type="entry name" value="HCP-like"/>
    <property type="match status" value="1"/>
</dbReference>
<keyword evidence="4" id="KW-1185">Reference proteome</keyword>
<feature type="repeat" description="PPR" evidence="2">
    <location>
        <begin position="311"/>
        <end position="345"/>
    </location>
</feature>
<dbReference type="Pfam" id="PF13041">
    <property type="entry name" value="PPR_2"/>
    <property type="match status" value="2"/>
</dbReference>
<name>A0A7J6ELX2_CANSA</name>
<dbReference type="PANTHER" id="PTHR47942">
    <property type="entry name" value="TETRATRICOPEPTIDE REPEAT (TPR)-LIKE SUPERFAMILY PROTEIN-RELATED"/>
    <property type="match status" value="1"/>
</dbReference>
<accession>A0A7J6ELX2</accession>
<dbReference type="PANTHER" id="PTHR47942:SF16">
    <property type="entry name" value="PENTATRICOPEPTIDE REPEAT DOMAIN CONTAINING PROTEIN-RELATED"/>
    <property type="match status" value="1"/>
</dbReference>
<evidence type="ECO:0000313" key="4">
    <source>
        <dbReference type="Proteomes" id="UP000583929"/>
    </source>
</evidence>
<evidence type="ECO:0000256" key="1">
    <source>
        <dbReference type="ARBA" id="ARBA00022737"/>
    </source>
</evidence>
<gene>
    <name evidence="3" type="ORF">G4B88_015070</name>
</gene>
<dbReference type="InterPro" id="IPR002885">
    <property type="entry name" value="PPR_rpt"/>
</dbReference>
<dbReference type="AlphaFoldDB" id="A0A7J6ELX2"/>
<evidence type="ECO:0000313" key="3">
    <source>
        <dbReference type="EMBL" id="KAF4358719.1"/>
    </source>
</evidence>
<proteinExistence type="predicted"/>
<organism evidence="3 4">
    <name type="scientific">Cannabis sativa</name>
    <name type="common">Hemp</name>
    <name type="synonym">Marijuana</name>
    <dbReference type="NCBI Taxonomy" id="3483"/>
    <lineage>
        <taxon>Eukaryota</taxon>
        <taxon>Viridiplantae</taxon>
        <taxon>Streptophyta</taxon>
        <taxon>Embryophyta</taxon>
        <taxon>Tracheophyta</taxon>
        <taxon>Spermatophyta</taxon>
        <taxon>Magnoliopsida</taxon>
        <taxon>eudicotyledons</taxon>
        <taxon>Gunneridae</taxon>
        <taxon>Pentapetalae</taxon>
        <taxon>rosids</taxon>
        <taxon>fabids</taxon>
        <taxon>Rosales</taxon>
        <taxon>Cannabaceae</taxon>
        <taxon>Cannabis</taxon>
    </lineage>
</organism>
<feature type="repeat" description="PPR" evidence="2">
    <location>
        <begin position="276"/>
        <end position="310"/>
    </location>
</feature>
<dbReference type="PROSITE" id="PS51375">
    <property type="entry name" value="PPR"/>
    <property type="match status" value="3"/>
</dbReference>
<dbReference type="InterPro" id="IPR011990">
    <property type="entry name" value="TPR-like_helical_dom_sf"/>
</dbReference>
<dbReference type="Proteomes" id="UP000583929">
    <property type="component" value="Unassembled WGS sequence"/>
</dbReference>
<dbReference type="EMBL" id="JAATIQ010000376">
    <property type="protein sequence ID" value="KAF4358719.1"/>
    <property type="molecule type" value="Genomic_DNA"/>
</dbReference>
<reference evidence="3 4" key="1">
    <citation type="journal article" date="2020" name="bioRxiv">
        <title>Sequence and annotation of 42 cannabis genomes reveals extensive copy number variation in cannabinoid synthesis and pathogen resistance genes.</title>
        <authorList>
            <person name="Mckernan K.J."/>
            <person name="Helbert Y."/>
            <person name="Kane L.T."/>
            <person name="Ebling H."/>
            <person name="Zhang L."/>
            <person name="Liu B."/>
            <person name="Eaton Z."/>
            <person name="Mclaughlin S."/>
            <person name="Kingan S."/>
            <person name="Baybayan P."/>
            <person name="Concepcion G."/>
            <person name="Jordan M."/>
            <person name="Riva A."/>
            <person name="Barbazuk W."/>
            <person name="Harkins T."/>
        </authorList>
    </citation>
    <scope>NUCLEOTIDE SEQUENCE [LARGE SCALE GENOMIC DNA]</scope>
    <source>
        <strain evidence="4">cv. Jamaican Lion 4</strain>
        <tissue evidence="3">Leaf</tissue>
    </source>
</reference>
<feature type="repeat" description="PPR" evidence="2">
    <location>
        <begin position="148"/>
        <end position="182"/>
    </location>
</feature>
<evidence type="ECO:0000256" key="2">
    <source>
        <dbReference type="PROSITE-ProRule" id="PRU00708"/>
    </source>
</evidence>
<keyword evidence="1" id="KW-0677">Repeat</keyword>
<dbReference type="NCBIfam" id="TIGR00756">
    <property type="entry name" value="PPR"/>
    <property type="match status" value="4"/>
</dbReference>
<dbReference type="Gene3D" id="1.25.40.10">
    <property type="entry name" value="Tetratricopeptide repeat domain"/>
    <property type="match status" value="3"/>
</dbReference>
<comment type="caution">
    <text evidence="3">The sequence shown here is derived from an EMBL/GenBank/DDBJ whole genome shotgun (WGS) entry which is preliminary data.</text>
</comment>